<evidence type="ECO:0000313" key="6">
    <source>
        <dbReference type="EMBL" id="SDP12944.1"/>
    </source>
</evidence>
<dbReference type="SFLD" id="SFLDS00029">
    <property type="entry name" value="Radical_SAM"/>
    <property type="match status" value="1"/>
</dbReference>
<dbReference type="AlphaFoldDB" id="A0A1H0Q6I4"/>
<dbReference type="RefSeq" id="WP_074571745.1">
    <property type="nucleotide sequence ID" value="NZ_FNJQ01000007.1"/>
</dbReference>
<dbReference type="OrthoDB" id="9810775at2"/>
<keyword evidence="2" id="KW-0479">Metal-binding</keyword>
<dbReference type="GO" id="GO:0003824">
    <property type="term" value="F:catalytic activity"/>
    <property type="evidence" value="ECO:0007669"/>
    <property type="project" value="InterPro"/>
</dbReference>
<dbReference type="InterPro" id="IPR058240">
    <property type="entry name" value="rSAM_sf"/>
</dbReference>
<dbReference type="GO" id="GO:0046872">
    <property type="term" value="F:metal ion binding"/>
    <property type="evidence" value="ECO:0007669"/>
    <property type="project" value="UniProtKB-KW"/>
</dbReference>
<dbReference type="Gene3D" id="3.20.20.70">
    <property type="entry name" value="Aldolase class I"/>
    <property type="match status" value="1"/>
</dbReference>
<dbReference type="InterPro" id="IPR007197">
    <property type="entry name" value="rSAM"/>
</dbReference>
<accession>A0A1H0Q6I4</accession>
<evidence type="ECO:0000256" key="3">
    <source>
        <dbReference type="ARBA" id="ARBA00023004"/>
    </source>
</evidence>
<dbReference type="SUPFAM" id="SSF102114">
    <property type="entry name" value="Radical SAM enzymes"/>
    <property type="match status" value="1"/>
</dbReference>
<evidence type="ECO:0000259" key="5">
    <source>
        <dbReference type="PROSITE" id="PS51918"/>
    </source>
</evidence>
<dbReference type="CDD" id="cd01335">
    <property type="entry name" value="Radical_SAM"/>
    <property type="match status" value="1"/>
</dbReference>
<dbReference type="GO" id="GO:0051536">
    <property type="term" value="F:iron-sulfur cluster binding"/>
    <property type="evidence" value="ECO:0007669"/>
    <property type="project" value="UniProtKB-KW"/>
</dbReference>
<keyword evidence="1" id="KW-0949">S-adenosyl-L-methionine</keyword>
<feature type="domain" description="Radical SAM core" evidence="5">
    <location>
        <begin position="112"/>
        <end position="342"/>
    </location>
</feature>
<dbReference type="PROSITE" id="PS51918">
    <property type="entry name" value="RADICAL_SAM"/>
    <property type="match status" value="1"/>
</dbReference>
<dbReference type="EMBL" id="FNJQ01000007">
    <property type="protein sequence ID" value="SDP12944.1"/>
    <property type="molecule type" value="Genomic_DNA"/>
</dbReference>
<dbReference type="Proteomes" id="UP000182412">
    <property type="component" value="Unassembled WGS sequence"/>
</dbReference>
<evidence type="ECO:0000256" key="1">
    <source>
        <dbReference type="ARBA" id="ARBA00022691"/>
    </source>
</evidence>
<dbReference type="InterPro" id="IPR013785">
    <property type="entry name" value="Aldolase_TIM"/>
</dbReference>
<name>A0A1H0Q6I4_SELRU</name>
<dbReference type="Pfam" id="PF04055">
    <property type="entry name" value="Radical_SAM"/>
    <property type="match status" value="1"/>
</dbReference>
<protein>
    <submittedName>
        <fullName evidence="6">Radical SAM superfamily protein</fullName>
    </submittedName>
</protein>
<proteinExistence type="predicted"/>
<sequence>MIQEFRDVGDAQEKNAVCRKFCDPQANAYMIFMGRMDRENGAGNYIQMCCGGIMHPPKVKYGQTPAETFRNFFALREQVIRNSVEQEGSEDKKGFYCHVCEQFVQRDDRPWHCRADISLVNITVSPAPCQGNCFYCDLRHDWYVWRDTAEVHAGYERLLETLAYGRRKGLISPEARWVFASGEITIHPYKTQFLELLAGQYAVFCTNGFLYDEDLAEFIRQNPRARINISLDAGTAETWKKVKGFDNFAQVKANLRRYNADSAGGSSLLELKYIVCLDMNDKEEDYQGFVGFAKELGVRQITLSRDMRYMYAKAYLPGGNRHSKLIAAAARLHALCVEAGFDIKWLAYTQADIAAIEALSGQISTVR</sequence>
<organism evidence="6 7">
    <name type="scientific">Selenomonas ruminantium</name>
    <dbReference type="NCBI Taxonomy" id="971"/>
    <lineage>
        <taxon>Bacteria</taxon>
        <taxon>Bacillati</taxon>
        <taxon>Bacillota</taxon>
        <taxon>Negativicutes</taxon>
        <taxon>Selenomonadales</taxon>
        <taxon>Selenomonadaceae</taxon>
        <taxon>Selenomonas</taxon>
    </lineage>
</organism>
<reference evidence="6 7" key="1">
    <citation type="submission" date="2016-10" db="EMBL/GenBank/DDBJ databases">
        <authorList>
            <person name="de Groot N.N."/>
        </authorList>
    </citation>
    <scope>NUCLEOTIDE SEQUENCE [LARGE SCALE GENOMIC DNA]</scope>
    <source>
        <strain evidence="6 7">S137</strain>
    </source>
</reference>
<evidence type="ECO:0000256" key="2">
    <source>
        <dbReference type="ARBA" id="ARBA00022723"/>
    </source>
</evidence>
<evidence type="ECO:0000256" key="4">
    <source>
        <dbReference type="ARBA" id="ARBA00023014"/>
    </source>
</evidence>
<gene>
    <name evidence="6" type="ORF">SAMN05216366_10720</name>
</gene>
<evidence type="ECO:0000313" key="7">
    <source>
        <dbReference type="Proteomes" id="UP000182412"/>
    </source>
</evidence>
<keyword evidence="4" id="KW-0411">Iron-sulfur</keyword>
<keyword evidence="3" id="KW-0408">Iron</keyword>